<feature type="domain" description="Polysaccharide chain length determinant N-terminal" evidence="9">
    <location>
        <begin position="59"/>
        <end position="151"/>
    </location>
</feature>
<evidence type="ECO:0000256" key="2">
    <source>
        <dbReference type="ARBA" id="ARBA00022475"/>
    </source>
</evidence>
<proteinExistence type="predicted"/>
<comment type="caution">
    <text evidence="10">The sequence shown here is derived from an EMBL/GenBank/DDBJ whole genome shotgun (WGS) entry which is preliminary data.</text>
</comment>
<keyword evidence="3 8" id="KW-0812">Transmembrane</keyword>
<keyword evidence="5 8" id="KW-0472">Membrane</keyword>
<sequence>MYEAASRHQTPVISTRGWTTSREKDDGAASPRPVLKVAPAPASTPSSDNWPSVFQELLQFDLTRILNWLRAGLVWIFAFAILGAVAGYAVVLVVKPRFTAGIDLLVDPSNLRVVADDIFSESMQRDTQLLDVESKLRVLTSGNVLSRVIGDLKLTDDPEFVAPEAKDPAGDALRTLAKRVTARRDERSFIVNIAVWTQDAAKSVTITNAIATAFQEELAKAESEGAGRAASSLFARLGDLKVEVAKAEAAVETFKREQGLQSSSGELVSTLMSNQTNTQLIDAKARVIQAQSRYNELVSTNPKNRLNASALQSETMTMLRTQYSTLRQRVTSQSAVLGPRHPMILALEPQLRALEGQIDAETARIVQAAKAELDQARSALDALNSEANQMKSSVFQDTAAQIHLRELEREARAKATVYEAFMARAGEAAERQQIDTTNVRIVSPAVVPTARSFPPRGYVLAGAGGVVGLGLGLAIAVLSGLWRDYRRLSAIQAKAYG</sequence>
<feature type="coiled-coil region" evidence="6">
    <location>
        <begin position="351"/>
        <end position="393"/>
    </location>
</feature>
<evidence type="ECO:0000256" key="4">
    <source>
        <dbReference type="ARBA" id="ARBA00022989"/>
    </source>
</evidence>
<dbReference type="AlphaFoldDB" id="A0A109JXB6"/>
<evidence type="ECO:0000256" key="3">
    <source>
        <dbReference type="ARBA" id="ARBA00022692"/>
    </source>
</evidence>
<organism evidence="10 11">
    <name type="scientific">Rhizobium altiplani</name>
    <dbReference type="NCBI Taxonomy" id="1864509"/>
    <lineage>
        <taxon>Bacteria</taxon>
        <taxon>Pseudomonadati</taxon>
        <taxon>Pseudomonadota</taxon>
        <taxon>Alphaproteobacteria</taxon>
        <taxon>Hyphomicrobiales</taxon>
        <taxon>Rhizobiaceae</taxon>
        <taxon>Rhizobium/Agrobacterium group</taxon>
        <taxon>Rhizobium</taxon>
    </lineage>
</organism>
<comment type="subcellular location">
    <subcellularLocation>
        <location evidence="1">Cell membrane</location>
        <topology evidence="1">Multi-pass membrane protein</topology>
    </subcellularLocation>
</comment>
<evidence type="ECO:0000313" key="10">
    <source>
        <dbReference type="EMBL" id="KWV56845.1"/>
    </source>
</evidence>
<dbReference type="RefSeq" id="WP_062368948.1">
    <property type="nucleotide sequence ID" value="NZ_LNCD01000033.1"/>
</dbReference>
<evidence type="ECO:0000256" key="7">
    <source>
        <dbReference type="SAM" id="MobiDB-lite"/>
    </source>
</evidence>
<protein>
    <submittedName>
        <fullName evidence="10">Lipopolysaccharide biosynthesis protein</fullName>
    </submittedName>
</protein>
<feature type="region of interest" description="Disordered" evidence="7">
    <location>
        <begin position="1"/>
        <end position="48"/>
    </location>
</feature>
<dbReference type="Proteomes" id="UP000068164">
    <property type="component" value="Unassembled WGS sequence"/>
</dbReference>
<keyword evidence="11" id="KW-1185">Reference proteome</keyword>
<feature type="transmembrane region" description="Helical" evidence="8">
    <location>
        <begin position="73"/>
        <end position="94"/>
    </location>
</feature>
<evidence type="ECO:0000259" key="9">
    <source>
        <dbReference type="Pfam" id="PF02706"/>
    </source>
</evidence>
<dbReference type="PANTHER" id="PTHR32309">
    <property type="entry name" value="TYROSINE-PROTEIN KINASE"/>
    <property type="match status" value="1"/>
</dbReference>
<accession>A0A109JXB6</accession>
<feature type="transmembrane region" description="Helical" evidence="8">
    <location>
        <begin position="458"/>
        <end position="482"/>
    </location>
</feature>
<keyword evidence="2" id="KW-1003">Cell membrane</keyword>
<dbReference type="GO" id="GO:0004713">
    <property type="term" value="F:protein tyrosine kinase activity"/>
    <property type="evidence" value="ECO:0007669"/>
    <property type="project" value="TreeGrafter"/>
</dbReference>
<keyword evidence="6" id="KW-0175">Coiled coil</keyword>
<dbReference type="InterPro" id="IPR003856">
    <property type="entry name" value="LPS_length_determ_N"/>
</dbReference>
<evidence type="ECO:0000313" key="11">
    <source>
        <dbReference type="Proteomes" id="UP000068164"/>
    </source>
</evidence>
<dbReference type="Pfam" id="PF02706">
    <property type="entry name" value="Wzz"/>
    <property type="match status" value="1"/>
</dbReference>
<gene>
    <name evidence="10" type="ORF">AS026_32020</name>
</gene>
<evidence type="ECO:0000256" key="5">
    <source>
        <dbReference type="ARBA" id="ARBA00023136"/>
    </source>
</evidence>
<keyword evidence="4 8" id="KW-1133">Transmembrane helix</keyword>
<feature type="compositionally biased region" description="Polar residues" evidence="7">
    <location>
        <begin position="7"/>
        <end position="20"/>
    </location>
</feature>
<dbReference type="GO" id="GO:0005886">
    <property type="term" value="C:plasma membrane"/>
    <property type="evidence" value="ECO:0007669"/>
    <property type="project" value="UniProtKB-SubCell"/>
</dbReference>
<evidence type="ECO:0000256" key="1">
    <source>
        <dbReference type="ARBA" id="ARBA00004651"/>
    </source>
</evidence>
<name>A0A109JXB6_9HYPH</name>
<dbReference type="PANTHER" id="PTHR32309:SF13">
    <property type="entry name" value="FERRIC ENTEROBACTIN TRANSPORT PROTEIN FEPE"/>
    <property type="match status" value="1"/>
</dbReference>
<reference evidence="10 11" key="1">
    <citation type="submission" date="2015-11" db="EMBL/GenBank/DDBJ databases">
        <title>Draft Genome Sequence of the Strain BR 10423 (Rhizobium sp.) isolated from nodules of Mimosa pudica.</title>
        <authorList>
            <person name="Barauna A.C."/>
            <person name="Zilli J.E."/>
            <person name="Simoes-Araujo J.L."/>
            <person name="Reis V.M."/>
            <person name="James E.K."/>
            <person name="Reis F.B.Jr."/>
            <person name="Rouws L.F."/>
            <person name="Passos S.R."/>
            <person name="Gois S.R."/>
        </authorList>
    </citation>
    <scope>NUCLEOTIDE SEQUENCE [LARGE SCALE GENOMIC DNA]</scope>
    <source>
        <strain evidence="10 11">BR10423</strain>
    </source>
</reference>
<dbReference type="EMBL" id="LNCD01000033">
    <property type="protein sequence ID" value="KWV56845.1"/>
    <property type="molecule type" value="Genomic_DNA"/>
</dbReference>
<dbReference type="OrthoDB" id="230260at2"/>
<evidence type="ECO:0000256" key="8">
    <source>
        <dbReference type="SAM" id="Phobius"/>
    </source>
</evidence>
<evidence type="ECO:0000256" key="6">
    <source>
        <dbReference type="SAM" id="Coils"/>
    </source>
</evidence>
<dbReference type="InterPro" id="IPR050445">
    <property type="entry name" value="Bact_polysacc_biosynth/exp"/>
</dbReference>